<protein>
    <submittedName>
        <fullName evidence="1">Uncharacterized protein</fullName>
    </submittedName>
</protein>
<gene>
    <name evidence="1" type="ORF">AB2U05_07955</name>
</gene>
<dbReference type="RefSeq" id="WP_369182879.1">
    <property type="nucleotide sequence ID" value="NZ_CP163445.1"/>
</dbReference>
<reference evidence="1" key="1">
    <citation type="submission" date="2024-07" db="EMBL/GenBank/DDBJ databases">
        <authorList>
            <person name="Yu S.T."/>
        </authorList>
    </citation>
    <scope>NUCLEOTIDE SEQUENCE</scope>
    <source>
        <strain evidence="1">Y1</strain>
    </source>
</reference>
<proteinExistence type="predicted"/>
<evidence type="ECO:0000313" key="1">
    <source>
        <dbReference type="EMBL" id="XDQ78410.1"/>
    </source>
</evidence>
<dbReference type="AlphaFoldDB" id="A0AB39TGS6"/>
<sequence length="79" mass="8170">MRIVDVPLGEGQEPGDAGELAEVGNEAFLAAVVGGEFELVHRSTGTLLAAPGSGRWRRTSRPGACCCAPRTSRSAGTCR</sequence>
<accession>A0AB39TGS6</accession>
<name>A0AB39TGS6_9ACTN</name>
<organism evidence="1">
    <name type="scientific">Streptomyces sp. Y1</name>
    <dbReference type="NCBI Taxonomy" id="3238634"/>
    <lineage>
        <taxon>Bacteria</taxon>
        <taxon>Bacillati</taxon>
        <taxon>Actinomycetota</taxon>
        <taxon>Actinomycetes</taxon>
        <taxon>Kitasatosporales</taxon>
        <taxon>Streptomycetaceae</taxon>
        <taxon>Streptomyces</taxon>
    </lineage>
</organism>
<dbReference type="EMBL" id="CP163445">
    <property type="protein sequence ID" value="XDQ78410.1"/>
    <property type="molecule type" value="Genomic_DNA"/>
</dbReference>